<protein>
    <recommendedName>
        <fullName evidence="3">DUF6534 domain-containing protein</fullName>
    </recommendedName>
</protein>
<dbReference type="Pfam" id="PF20152">
    <property type="entry name" value="DUF6534"/>
    <property type="match status" value="1"/>
</dbReference>
<dbReference type="AlphaFoldDB" id="A0AAD6ZIA7"/>
<feature type="transmembrane region" description="Helical" evidence="2">
    <location>
        <begin position="232"/>
        <end position="253"/>
    </location>
</feature>
<reference evidence="4" key="1">
    <citation type="submission" date="2023-03" db="EMBL/GenBank/DDBJ databases">
        <title>Massive genome expansion in bonnet fungi (Mycena s.s.) driven by repeated elements and novel gene families across ecological guilds.</title>
        <authorList>
            <consortium name="Lawrence Berkeley National Laboratory"/>
            <person name="Harder C.B."/>
            <person name="Miyauchi S."/>
            <person name="Viragh M."/>
            <person name="Kuo A."/>
            <person name="Thoen E."/>
            <person name="Andreopoulos B."/>
            <person name="Lu D."/>
            <person name="Skrede I."/>
            <person name="Drula E."/>
            <person name="Henrissat B."/>
            <person name="Morin E."/>
            <person name="Kohler A."/>
            <person name="Barry K."/>
            <person name="LaButti K."/>
            <person name="Morin E."/>
            <person name="Salamov A."/>
            <person name="Lipzen A."/>
            <person name="Mereny Z."/>
            <person name="Hegedus B."/>
            <person name="Baldrian P."/>
            <person name="Stursova M."/>
            <person name="Weitz H."/>
            <person name="Taylor A."/>
            <person name="Grigoriev I.V."/>
            <person name="Nagy L.G."/>
            <person name="Martin F."/>
            <person name="Kauserud H."/>
        </authorList>
    </citation>
    <scope>NUCLEOTIDE SEQUENCE</scope>
    <source>
        <strain evidence="4">CBHHK002</strain>
    </source>
</reference>
<accession>A0AAD6ZIA7</accession>
<feature type="region of interest" description="Disordered" evidence="1">
    <location>
        <begin position="315"/>
        <end position="335"/>
    </location>
</feature>
<sequence>MSAATLHPGAPLDNTMGSMLLGVIVSAVLYGISLLQCLFYFTRYVRDAKILKILVASTLFLDTLHLSFVIHTMYHYLISNYYTHDALQRMIWSVSLEALPTGITAGLVQSFYAYRIWRMSHHNIFLTGFILVLVLATSACGTAWVVLALQAGTYERLLRISPLTISINALSTAADVTITSTLCFMLYRTRPTSRETETMVNRLILFTINTGLLTSLCAVASLISLIASPKTLIYASFYFCIGRLYSNALLASLNARAVIRGRINDVDTNFHIKSAGLRGTHLSRDVFARPSEFTSADELSVRIDRATERYADGEYGKNKYVPPQAEDSATVVADP</sequence>
<dbReference type="PANTHER" id="PTHR40465">
    <property type="entry name" value="CHROMOSOME 1, WHOLE GENOME SHOTGUN SEQUENCE"/>
    <property type="match status" value="1"/>
</dbReference>
<evidence type="ECO:0000256" key="1">
    <source>
        <dbReference type="SAM" id="MobiDB-lite"/>
    </source>
</evidence>
<organism evidence="4 5">
    <name type="scientific">Mycena albidolilacea</name>
    <dbReference type="NCBI Taxonomy" id="1033008"/>
    <lineage>
        <taxon>Eukaryota</taxon>
        <taxon>Fungi</taxon>
        <taxon>Dikarya</taxon>
        <taxon>Basidiomycota</taxon>
        <taxon>Agaricomycotina</taxon>
        <taxon>Agaricomycetes</taxon>
        <taxon>Agaricomycetidae</taxon>
        <taxon>Agaricales</taxon>
        <taxon>Marasmiineae</taxon>
        <taxon>Mycenaceae</taxon>
        <taxon>Mycena</taxon>
    </lineage>
</organism>
<proteinExistence type="predicted"/>
<feature type="domain" description="DUF6534" evidence="3">
    <location>
        <begin position="171"/>
        <end position="257"/>
    </location>
</feature>
<evidence type="ECO:0000313" key="4">
    <source>
        <dbReference type="EMBL" id="KAJ7323860.1"/>
    </source>
</evidence>
<keyword evidence="2" id="KW-0472">Membrane</keyword>
<feature type="transmembrane region" description="Helical" evidence="2">
    <location>
        <begin position="53"/>
        <end position="78"/>
    </location>
</feature>
<dbReference type="EMBL" id="JARIHO010000045">
    <property type="protein sequence ID" value="KAJ7323860.1"/>
    <property type="molecule type" value="Genomic_DNA"/>
</dbReference>
<gene>
    <name evidence="4" type="ORF">DFH08DRAFT_887048</name>
</gene>
<comment type="caution">
    <text evidence="4">The sequence shown here is derived from an EMBL/GenBank/DDBJ whole genome shotgun (WGS) entry which is preliminary data.</text>
</comment>
<name>A0AAD6ZIA7_9AGAR</name>
<keyword evidence="2" id="KW-0812">Transmembrane</keyword>
<dbReference type="PANTHER" id="PTHR40465:SF1">
    <property type="entry name" value="DUF6534 DOMAIN-CONTAINING PROTEIN"/>
    <property type="match status" value="1"/>
</dbReference>
<evidence type="ECO:0000259" key="3">
    <source>
        <dbReference type="Pfam" id="PF20152"/>
    </source>
</evidence>
<dbReference type="InterPro" id="IPR045339">
    <property type="entry name" value="DUF6534"/>
</dbReference>
<feature type="transmembrane region" description="Helical" evidence="2">
    <location>
        <begin position="199"/>
        <end position="226"/>
    </location>
</feature>
<feature type="transmembrane region" description="Helical" evidence="2">
    <location>
        <begin position="167"/>
        <end position="187"/>
    </location>
</feature>
<feature type="transmembrane region" description="Helical" evidence="2">
    <location>
        <begin position="20"/>
        <end position="41"/>
    </location>
</feature>
<keyword evidence="5" id="KW-1185">Reference proteome</keyword>
<feature type="transmembrane region" description="Helical" evidence="2">
    <location>
        <begin position="124"/>
        <end position="147"/>
    </location>
</feature>
<evidence type="ECO:0000313" key="5">
    <source>
        <dbReference type="Proteomes" id="UP001218218"/>
    </source>
</evidence>
<keyword evidence="2" id="KW-1133">Transmembrane helix</keyword>
<evidence type="ECO:0000256" key="2">
    <source>
        <dbReference type="SAM" id="Phobius"/>
    </source>
</evidence>
<dbReference type="Proteomes" id="UP001218218">
    <property type="component" value="Unassembled WGS sequence"/>
</dbReference>
<feature type="transmembrane region" description="Helical" evidence="2">
    <location>
        <begin position="90"/>
        <end position="112"/>
    </location>
</feature>